<dbReference type="OrthoDB" id="1939479at2759"/>
<dbReference type="SUPFAM" id="SSF54001">
    <property type="entry name" value="Cysteine proteinases"/>
    <property type="match status" value="1"/>
</dbReference>
<dbReference type="EMBL" id="NBNE01002275">
    <property type="protein sequence ID" value="OWZ10946.1"/>
    <property type="molecule type" value="Genomic_DNA"/>
</dbReference>
<evidence type="ECO:0000313" key="2">
    <source>
        <dbReference type="Proteomes" id="UP000198211"/>
    </source>
</evidence>
<name>A0A225VZS6_9STRA</name>
<keyword evidence="2" id="KW-1185">Reference proteome</keyword>
<proteinExistence type="predicted"/>
<protein>
    <recommendedName>
        <fullName evidence="3">Ubiquitin-like protease family profile domain-containing protein</fullName>
    </recommendedName>
</protein>
<dbReference type="STRING" id="4795.A0A225VZS6"/>
<evidence type="ECO:0000313" key="1">
    <source>
        <dbReference type="EMBL" id="OWZ10946.1"/>
    </source>
</evidence>
<dbReference type="Proteomes" id="UP000198211">
    <property type="component" value="Unassembled WGS sequence"/>
</dbReference>
<organism evidence="1 2">
    <name type="scientific">Phytophthora megakarya</name>
    <dbReference type="NCBI Taxonomy" id="4795"/>
    <lineage>
        <taxon>Eukaryota</taxon>
        <taxon>Sar</taxon>
        <taxon>Stramenopiles</taxon>
        <taxon>Oomycota</taxon>
        <taxon>Peronosporomycetes</taxon>
        <taxon>Peronosporales</taxon>
        <taxon>Peronosporaceae</taxon>
        <taxon>Phytophthora</taxon>
    </lineage>
</organism>
<reference evidence="2" key="1">
    <citation type="submission" date="2017-03" db="EMBL/GenBank/DDBJ databases">
        <title>Phytopthora megakarya and P. palmivora, two closely related causual agents of cacao black pod achieved similar genome size and gene model numbers by different mechanisms.</title>
        <authorList>
            <person name="Ali S."/>
            <person name="Shao J."/>
            <person name="Larry D.J."/>
            <person name="Kronmiller B."/>
            <person name="Shen D."/>
            <person name="Strem M.D."/>
            <person name="Melnick R.L."/>
            <person name="Guiltinan M.J."/>
            <person name="Tyler B.M."/>
            <person name="Meinhardt L.W."/>
            <person name="Bailey B.A."/>
        </authorList>
    </citation>
    <scope>NUCLEOTIDE SEQUENCE [LARGE SCALE GENOMIC DNA]</scope>
    <source>
        <strain evidence="2">zdho120</strain>
    </source>
</reference>
<accession>A0A225VZS6</accession>
<evidence type="ECO:0008006" key="3">
    <source>
        <dbReference type="Google" id="ProtNLM"/>
    </source>
</evidence>
<sequence>MRLRGLLRDKDVCDIVVCLEEIMPNLAEVRSYLHAHEVRFHSKSCSFTWSVDPSFVADIIRFRLREVKVDEMLEHLKNTKKTLNDRKPVREEIAIDGEDNIHADIVVVLLDKVGTFEREQIEAMKWLWNLQKICDGGIRCCTWLLNEVQQQVECTEAVTLVENILKAKWPYADVPGLSAAKYGDLYRFRSRTWLSNASIQAFTCYLQERFKNNSCVVVASVSESAAMDQATFSVETFVKIGEAIETNDYVFIPVNFDQTHNWVCIVVARVTKQIIV</sequence>
<dbReference type="AlphaFoldDB" id="A0A225VZS6"/>
<dbReference type="InterPro" id="IPR038765">
    <property type="entry name" value="Papain-like_cys_pep_sf"/>
</dbReference>
<comment type="caution">
    <text evidence="1">The sequence shown here is derived from an EMBL/GenBank/DDBJ whole genome shotgun (WGS) entry which is preliminary data.</text>
</comment>
<dbReference type="Gene3D" id="3.40.395.10">
    <property type="entry name" value="Adenoviral Proteinase, Chain A"/>
    <property type="match status" value="1"/>
</dbReference>
<gene>
    <name evidence="1" type="ORF">PHMEG_00016110</name>
</gene>